<feature type="non-terminal residue" evidence="4">
    <location>
        <position position="1"/>
    </location>
</feature>
<feature type="domain" description="DIX" evidence="3">
    <location>
        <begin position="267"/>
        <end position="355"/>
    </location>
</feature>
<reference evidence="4" key="1">
    <citation type="submission" date="2021-02" db="EMBL/GenBank/DDBJ databases">
        <authorList>
            <person name="Dougan E. K."/>
            <person name="Rhodes N."/>
            <person name="Thang M."/>
            <person name="Chan C."/>
        </authorList>
    </citation>
    <scope>NUCLEOTIDE SEQUENCE</scope>
</reference>
<dbReference type="SUPFAM" id="SSF54236">
    <property type="entry name" value="Ubiquitin-like"/>
    <property type="match status" value="1"/>
</dbReference>
<dbReference type="InterPro" id="IPR029071">
    <property type="entry name" value="Ubiquitin-like_domsf"/>
</dbReference>
<evidence type="ECO:0000313" key="4">
    <source>
        <dbReference type="EMBL" id="CAE7361620.1"/>
    </source>
</evidence>
<dbReference type="Pfam" id="PF00778">
    <property type="entry name" value="DIX"/>
    <property type="match status" value="1"/>
</dbReference>
<dbReference type="Proteomes" id="UP000601435">
    <property type="component" value="Unassembled WGS sequence"/>
</dbReference>
<organism evidence="4 5">
    <name type="scientific">Symbiodinium necroappetens</name>
    <dbReference type="NCBI Taxonomy" id="1628268"/>
    <lineage>
        <taxon>Eukaryota</taxon>
        <taxon>Sar</taxon>
        <taxon>Alveolata</taxon>
        <taxon>Dinophyceae</taxon>
        <taxon>Suessiales</taxon>
        <taxon>Symbiodiniaceae</taxon>
        <taxon>Symbiodinium</taxon>
    </lineage>
</organism>
<comment type="caution">
    <text evidence="4">The sequence shown here is derived from an EMBL/GenBank/DDBJ whole genome shotgun (WGS) entry which is preliminary data.</text>
</comment>
<dbReference type="PROSITE" id="PS50841">
    <property type="entry name" value="DIX"/>
    <property type="match status" value="1"/>
</dbReference>
<dbReference type="OrthoDB" id="10007451at2759"/>
<feature type="region of interest" description="Disordered" evidence="2">
    <location>
        <begin position="366"/>
        <end position="412"/>
    </location>
</feature>
<dbReference type="Gene3D" id="2.40.240.130">
    <property type="match status" value="1"/>
</dbReference>
<gene>
    <name evidence="4" type="ORF">SNEC2469_LOCUS9549</name>
</gene>
<dbReference type="EMBL" id="CAJNJA010015425">
    <property type="protein sequence ID" value="CAE7361620.1"/>
    <property type="molecule type" value="Genomic_DNA"/>
</dbReference>
<evidence type="ECO:0000256" key="2">
    <source>
        <dbReference type="SAM" id="MobiDB-lite"/>
    </source>
</evidence>
<keyword evidence="1" id="KW-0879">Wnt signaling pathway</keyword>
<sequence length="412" mass="45480">ANGAAKARIPTRAELQEMAASKRLVDFVRAKKWPSILSPAWEGQRWRKLLEEVAKGALSEAALVDEVVQKLRRQVSGEKLTNSRLQRAQRLADEKERMRREAERIKAAKSQHAAFQATWQVPGCTCGHPIHTERCKLFRPHAAETATAGPSRHPGQQEQHANAEQPPPSLPSPMSQWAQKEVSRLAAEIALQPALEQKVLWKKAMLRYHPDKRQMQSELGAATATDRMFLNPKDSSFEHTVGVMASRNILHCSKYADMLNLDLHMSAKPILVFYHVPGDGDEAEMPNAFPVLKADGHILLQDIRSKFPLPGTYHFRFKMRWGPDPAHVAWMDVTNEAAQVPMFDGRVVAKVTRVCWESKTDVAALNGVGKPQASPKPPPDVLSFDSPVVAPSAAPSAPSAPVAGYASGPTPQ</sequence>
<name>A0A812PXM2_9DINO</name>
<dbReference type="InterPro" id="IPR038207">
    <property type="entry name" value="DIX_dom_sf"/>
</dbReference>
<dbReference type="PANTHER" id="PTHR42509:SF1">
    <property type="entry name" value="DIX DOMAIN-CONTAINING PROTEIN"/>
    <property type="match status" value="1"/>
</dbReference>
<protein>
    <recommendedName>
        <fullName evidence="3">DIX domain-containing protein</fullName>
    </recommendedName>
</protein>
<dbReference type="PANTHER" id="PTHR42509">
    <property type="entry name" value="DIX DOMAIN-CONTAINING PROTEIN"/>
    <property type="match status" value="1"/>
</dbReference>
<feature type="compositionally biased region" description="Low complexity" evidence="2">
    <location>
        <begin position="386"/>
        <end position="412"/>
    </location>
</feature>
<proteinExistence type="predicted"/>
<evidence type="ECO:0000256" key="1">
    <source>
        <dbReference type="ARBA" id="ARBA00022687"/>
    </source>
</evidence>
<dbReference type="GO" id="GO:0016055">
    <property type="term" value="P:Wnt signaling pathway"/>
    <property type="evidence" value="ECO:0007669"/>
    <property type="project" value="UniProtKB-KW"/>
</dbReference>
<dbReference type="InterPro" id="IPR001158">
    <property type="entry name" value="DIX"/>
</dbReference>
<dbReference type="AlphaFoldDB" id="A0A812PXM2"/>
<feature type="non-terminal residue" evidence="4">
    <location>
        <position position="412"/>
    </location>
</feature>
<evidence type="ECO:0000313" key="5">
    <source>
        <dbReference type="Proteomes" id="UP000601435"/>
    </source>
</evidence>
<keyword evidence="5" id="KW-1185">Reference proteome</keyword>
<evidence type="ECO:0000259" key="3">
    <source>
        <dbReference type="PROSITE" id="PS50841"/>
    </source>
</evidence>
<accession>A0A812PXM2</accession>
<feature type="region of interest" description="Disordered" evidence="2">
    <location>
        <begin position="144"/>
        <end position="175"/>
    </location>
</feature>